<feature type="region of interest" description="Disordered" evidence="4">
    <location>
        <begin position="626"/>
        <end position="656"/>
    </location>
</feature>
<dbReference type="Gene3D" id="3.30.1370.100">
    <property type="entry name" value="MutL, C-terminal domain, regulatory subdomain"/>
    <property type="match status" value="2"/>
</dbReference>
<dbReference type="GO" id="GO:0032389">
    <property type="term" value="C:MutLalpha complex"/>
    <property type="evidence" value="ECO:0007669"/>
    <property type="project" value="TreeGrafter"/>
</dbReference>
<dbReference type="GO" id="GO:0030983">
    <property type="term" value="F:mismatched DNA binding"/>
    <property type="evidence" value="ECO:0007669"/>
    <property type="project" value="InterPro"/>
</dbReference>
<keyword evidence="8" id="KW-1185">Reference proteome</keyword>
<dbReference type="SMART" id="SM00853">
    <property type="entry name" value="MutL_C"/>
    <property type="match status" value="1"/>
</dbReference>
<dbReference type="SUPFAM" id="SSF54211">
    <property type="entry name" value="Ribosomal protein S5 domain 2-like"/>
    <property type="match status" value="1"/>
</dbReference>
<dbReference type="InterPro" id="IPR042121">
    <property type="entry name" value="MutL_C_regsub"/>
</dbReference>
<dbReference type="Proteomes" id="UP000198406">
    <property type="component" value="Unassembled WGS sequence"/>
</dbReference>
<evidence type="ECO:0000256" key="2">
    <source>
        <dbReference type="ARBA" id="ARBA00006082"/>
    </source>
</evidence>
<feature type="region of interest" description="Disordered" evidence="4">
    <location>
        <begin position="735"/>
        <end position="755"/>
    </location>
</feature>
<dbReference type="InterPro" id="IPR013507">
    <property type="entry name" value="DNA_mismatch_S5_2-like"/>
</dbReference>
<accession>A0A1Z5KB76</accession>
<dbReference type="Gene3D" id="3.30.565.10">
    <property type="entry name" value="Histidine kinase-like ATPase, C-terminal domain"/>
    <property type="match status" value="1"/>
</dbReference>
<comment type="subcellular location">
    <subcellularLocation>
        <location evidence="1">Plastid</location>
        <location evidence="1">Chloroplast</location>
    </subcellularLocation>
</comment>
<comment type="similarity">
    <text evidence="2">Belongs to the DNA mismatch repair MutL/HexB family.</text>
</comment>
<dbReference type="InterPro" id="IPR038973">
    <property type="entry name" value="MutL/Mlh/Pms-like"/>
</dbReference>
<proteinExistence type="inferred from homology"/>
<evidence type="ECO:0000313" key="8">
    <source>
        <dbReference type="Proteomes" id="UP000198406"/>
    </source>
</evidence>
<feature type="compositionally biased region" description="Polar residues" evidence="4">
    <location>
        <begin position="635"/>
        <end position="645"/>
    </location>
</feature>
<keyword evidence="3" id="KW-0227">DNA damage</keyword>
<dbReference type="SMART" id="SM01340">
    <property type="entry name" value="DNA_mis_repair"/>
    <property type="match status" value="1"/>
</dbReference>
<dbReference type="InterPro" id="IPR014762">
    <property type="entry name" value="DNA_mismatch_repair_CS"/>
</dbReference>
<feature type="region of interest" description="Disordered" evidence="4">
    <location>
        <begin position="459"/>
        <end position="557"/>
    </location>
</feature>
<organism evidence="7 8">
    <name type="scientific">Fistulifera solaris</name>
    <name type="common">Oleaginous diatom</name>
    <dbReference type="NCBI Taxonomy" id="1519565"/>
    <lineage>
        <taxon>Eukaryota</taxon>
        <taxon>Sar</taxon>
        <taxon>Stramenopiles</taxon>
        <taxon>Ochrophyta</taxon>
        <taxon>Bacillariophyta</taxon>
        <taxon>Bacillariophyceae</taxon>
        <taxon>Bacillariophycidae</taxon>
        <taxon>Naviculales</taxon>
        <taxon>Naviculaceae</taxon>
        <taxon>Fistulifera</taxon>
    </lineage>
</organism>
<dbReference type="NCBIfam" id="TIGR00585">
    <property type="entry name" value="mutl"/>
    <property type="match status" value="1"/>
</dbReference>
<dbReference type="EMBL" id="BDSP01000201">
    <property type="protein sequence ID" value="GAX23402.1"/>
    <property type="molecule type" value="Genomic_DNA"/>
</dbReference>
<comment type="caution">
    <text evidence="7">The sequence shown here is derived from an EMBL/GenBank/DDBJ whole genome shotgun (WGS) entry which is preliminary data.</text>
</comment>
<dbReference type="GO" id="GO:0006298">
    <property type="term" value="P:mismatch repair"/>
    <property type="evidence" value="ECO:0007669"/>
    <property type="project" value="InterPro"/>
</dbReference>
<dbReference type="PANTHER" id="PTHR10073:SF52">
    <property type="entry name" value="MISMATCH REPAIR ENDONUCLEASE PMS2"/>
    <property type="match status" value="1"/>
</dbReference>
<sequence>MENQGAGMIRPIASDAVHRIVAGQAVTDLASCVKELVDNALDAGSKTINVRLFNQGIDIVEVSDDGCGVPRCSRPLLALPHATHKIQSIDDLYHRATPLTLGFRGEALFCLANLSARLVIATRTADEELAQKMEFGRDGSLIVDSVVEMPRKVGTTVAVVKLFETVPVRQADMKRQIQNQRSRMMRMMEAYAIFSVGVCFNVMDIATDGNGRESRLLATTINSTRMEETITAVLGIRFMTKLSPIDIDMNSAFVSEEPTLHSEAPQPKWGVKGFVSTASPAGSSDSNRSDRCVQYYCINGRPVELPQISRLINDIWRNTFGQNKRPSCILTFTLPCHSFDVNVSPDKREVIFPAEQKLCELVQKKVSKLWASQTHGKFTQQIIDSSCSIHDAKEQIEKRPDEILGSPGRFKRRHAFSHDFTKAKLQHESEDRRLSQELHAKSHEVASPNDNVVDDQANAVSESAGESESEQSHYRHHKRQRAAGNLLDDTTPLQNTKLTTSLTNSAVTPSPASQSLPSDNDEDHSDPVNDGSKRTSAEQAGWRRIQKSFNSQSGGDMEVDIATATKRPRQSVVVDPDEKQGRLTEFGFENLGYKAVKRVSFDQLRRSHDDDAATVQQASTSVEATSLYGTRRVSGESTGSVPQSTRDNEHHDNFTLSGSKWTSRVIKSESSSAVTGSQSTLEQSFDCDSQDESKSNSPEVIWKSFPSTESVIASFQQYNTVVEERSKRLRDTIRGVAPTSTDNDNPKRPSDATTIGLSKEDLGKNMTIIGQYNMGFILAHTPDYHLWILDQHACDEKYNFERLCVETKIHEQRLMAPLPIELSPTEETCVMDNMEIFEKNGFRFQIDETKPPRHRLALTALPHSGAADGRKAVQFGKEDVVALCEVLGVDDSLSSYDAPSGCGTGADGSGMYGNNAVRRYTRFERNDSTSRIIARLPKAIAMFASRACRGSIMIGQALNETEMKRITTRLGDLEHPWQCPHGRSTIHHIGNLAQTLLDDEQRIHEYRSATGLGSGRT</sequence>
<dbReference type="Pfam" id="PF08676">
    <property type="entry name" value="MutL_C"/>
    <property type="match status" value="1"/>
</dbReference>
<evidence type="ECO:0000256" key="4">
    <source>
        <dbReference type="SAM" id="MobiDB-lite"/>
    </source>
</evidence>
<dbReference type="InterPro" id="IPR014790">
    <property type="entry name" value="MutL_C"/>
</dbReference>
<dbReference type="GO" id="GO:0009507">
    <property type="term" value="C:chloroplast"/>
    <property type="evidence" value="ECO:0007669"/>
    <property type="project" value="UniProtKB-SubCell"/>
</dbReference>
<feature type="compositionally biased region" description="Basic and acidic residues" evidence="4">
    <location>
        <begin position="525"/>
        <end position="536"/>
    </location>
</feature>
<dbReference type="Pfam" id="PF01119">
    <property type="entry name" value="DNA_mis_repair"/>
    <property type="match status" value="1"/>
</dbReference>
<dbReference type="InterPro" id="IPR037198">
    <property type="entry name" value="MutL_C_sf"/>
</dbReference>
<dbReference type="InterPro" id="IPR042120">
    <property type="entry name" value="MutL_C_dimsub"/>
</dbReference>
<dbReference type="SUPFAM" id="SSF118116">
    <property type="entry name" value="DNA mismatch repair protein MutL"/>
    <property type="match status" value="2"/>
</dbReference>
<dbReference type="OrthoDB" id="10254304at2759"/>
<gene>
    <name evidence="7" type="ORF">FisN_15Lh122</name>
</gene>
<feature type="domain" description="MutL C-terminal dimerisation" evidence="5">
    <location>
        <begin position="768"/>
        <end position="958"/>
    </location>
</feature>
<feature type="compositionally biased region" description="Polar residues" evidence="4">
    <location>
        <begin position="671"/>
        <end position="687"/>
    </location>
</feature>
<evidence type="ECO:0000256" key="3">
    <source>
        <dbReference type="ARBA" id="ARBA00022763"/>
    </source>
</evidence>
<reference evidence="7 8" key="1">
    <citation type="journal article" date="2015" name="Plant Cell">
        <title>Oil accumulation by the oleaginous diatom Fistulifera solaris as revealed by the genome and transcriptome.</title>
        <authorList>
            <person name="Tanaka T."/>
            <person name="Maeda Y."/>
            <person name="Veluchamy A."/>
            <person name="Tanaka M."/>
            <person name="Abida H."/>
            <person name="Marechal E."/>
            <person name="Bowler C."/>
            <person name="Muto M."/>
            <person name="Sunaga Y."/>
            <person name="Tanaka M."/>
            <person name="Yoshino T."/>
            <person name="Taniguchi T."/>
            <person name="Fukuda Y."/>
            <person name="Nemoto M."/>
            <person name="Matsumoto M."/>
            <person name="Wong P.S."/>
            <person name="Aburatani S."/>
            <person name="Fujibuchi W."/>
        </authorList>
    </citation>
    <scope>NUCLEOTIDE SEQUENCE [LARGE SCALE GENOMIC DNA]</scope>
    <source>
        <strain evidence="7 8">JPCC DA0580</strain>
    </source>
</reference>
<dbReference type="InterPro" id="IPR002099">
    <property type="entry name" value="MutL/Mlh/PMS"/>
</dbReference>
<dbReference type="SUPFAM" id="SSF55874">
    <property type="entry name" value="ATPase domain of HSP90 chaperone/DNA topoisomerase II/histidine kinase"/>
    <property type="match status" value="1"/>
</dbReference>
<dbReference type="GO" id="GO:0140664">
    <property type="term" value="F:ATP-dependent DNA damage sensor activity"/>
    <property type="evidence" value="ECO:0007669"/>
    <property type="project" value="InterPro"/>
</dbReference>
<evidence type="ECO:0000256" key="1">
    <source>
        <dbReference type="ARBA" id="ARBA00004229"/>
    </source>
</evidence>
<dbReference type="GO" id="GO:0005524">
    <property type="term" value="F:ATP binding"/>
    <property type="evidence" value="ECO:0007669"/>
    <property type="project" value="InterPro"/>
</dbReference>
<dbReference type="GO" id="GO:0016887">
    <property type="term" value="F:ATP hydrolysis activity"/>
    <property type="evidence" value="ECO:0007669"/>
    <property type="project" value="InterPro"/>
</dbReference>
<dbReference type="FunCoup" id="A0A1Z5KB76">
    <property type="interactions" value="784"/>
</dbReference>
<evidence type="ECO:0000259" key="6">
    <source>
        <dbReference type="SMART" id="SM01340"/>
    </source>
</evidence>
<dbReference type="InterPro" id="IPR020568">
    <property type="entry name" value="Ribosomal_Su5_D2-typ_SF"/>
</dbReference>
<evidence type="ECO:0000313" key="7">
    <source>
        <dbReference type="EMBL" id="GAX23402.1"/>
    </source>
</evidence>
<dbReference type="AlphaFoldDB" id="A0A1Z5KB76"/>
<feature type="region of interest" description="Disordered" evidence="4">
    <location>
        <begin position="671"/>
        <end position="698"/>
    </location>
</feature>
<name>A0A1Z5KB76_FISSO</name>
<dbReference type="InterPro" id="IPR014721">
    <property type="entry name" value="Ribsml_uS5_D2-typ_fold_subgr"/>
</dbReference>
<protein>
    <submittedName>
        <fullName evidence="7">DNA mismatch repair protein PMS2</fullName>
    </submittedName>
</protein>
<feature type="domain" description="DNA mismatch repair protein S5" evidence="6">
    <location>
        <begin position="230"/>
        <end position="371"/>
    </location>
</feature>
<dbReference type="InParanoid" id="A0A1Z5KB76"/>
<dbReference type="PANTHER" id="PTHR10073">
    <property type="entry name" value="DNA MISMATCH REPAIR PROTEIN MLH, PMS, MUTL"/>
    <property type="match status" value="1"/>
</dbReference>
<evidence type="ECO:0000259" key="5">
    <source>
        <dbReference type="SMART" id="SM00853"/>
    </source>
</evidence>
<dbReference type="Gene3D" id="3.30.230.10">
    <property type="match status" value="1"/>
</dbReference>
<dbReference type="PROSITE" id="PS00058">
    <property type="entry name" value="DNA_MISMATCH_REPAIR_1"/>
    <property type="match status" value="1"/>
</dbReference>
<feature type="compositionally biased region" description="Polar residues" evidence="4">
    <location>
        <begin position="491"/>
        <end position="518"/>
    </location>
</feature>
<dbReference type="InterPro" id="IPR036890">
    <property type="entry name" value="HATPase_C_sf"/>
</dbReference>
<dbReference type="Gene3D" id="3.30.1540.20">
    <property type="entry name" value="MutL, C-terminal domain, dimerisation subdomain"/>
    <property type="match status" value="2"/>
</dbReference>